<feature type="binding site" evidence="3">
    <location>
        <position position="331"/>
    </location>
    <ligand>
        <name>CTP</name>
        <dbReference type="ChEBI" id="CHEBI:37563"/>
    </ligand>
</feature>
<organism evidence="7 9">
    <name type="scientific">Legionella adelaidensis</name>
    <dbReference type="NCBI Taxonomy" id="45056"/>
    <lineage>
        <taxon>Bacteria</taxon>
        <taxon>Pseudomonadati</taxon>
        <taxon>Pseudomonadota</taxon>
        <taxon>Gammaproteobacteria</taxon>
        <taxon>Legionellales</taxon>
        <taxon>Legionellaceae</taxon>
        <taxon>Legionella</taxon>
    </lineage>
</organism>
<feature type="region of interest" description="Phosphopantothenoylcysteine decarboxylase" evidence="3">
    <location>
        <begin position="1"/>
        <end position="242"/>
    </location>
</feature>
<dbReference type="STRING" id="45056.Lade_0960"/>
<sequence>MQLLFVVADYQLFHLNPTGCSKPSILKYPQDIPLLRGLCFDRSIVLDIKTLTMQDFSNKKILLGVCGGIAAYKSAYLVRELVKRGALVRVVMTSSAQQFITPLTFQALSGNEVRTELFDPAAEKAMGHIELARWADCLLIAPASANCIAKLANGLADDLLSTLYLVTEAPVVLCPAMNRSMWNHPATQENCAKLRERGALILGPDEGSQACGEVGFGRLAEVDFIVNALYMLKVQPVLKKFHVLITAGPTREEIDPVRFISNFSSGKMGFALAQAASLAGAEVTLVSGPTSLCPPPGVDFVQIETAEQMLKSVQEKIKENTIFIAAAAVADYKVEKRHQEKLKKEKAEMQLTLVPTPDVLAIVAKSRQACFTVGFAAETQDLIKYATEKLKNKNLNMIVANTVGKGKGFHTDNNEVVIITPKGKIALPLSNKAFLAAQIIEIIAANIENA</sequence>
<dbReference type="EC" id="4.1.1.36" evidence="3"/>
<dbReference type="PANTHER" id="PTHR14359:SF6">
    <property type="entry name" value="PHOSPHOPANTOTHENOYLCYSTEINE DECARBOXYLASE"/>
    <property type="match status" value="1"/>
</dbReference>
<dbReference type="Proteomes" id="UP000054859">
    <property type="component" value="Unassembled WGS sequence"/>
</dbReference>
<feature type="binding site" evidence="3">
    <location>
        <position position="389"/>
    </location>
    <ligand>
        <name>CTP</name>
        <dbReference type="ChEBI" id="CHEBI:37563"/>
    </ligand>
</feature>
<feature type="binding site" evidence="3">
    <location>
        <position position="341"/>
    </location>
    <ligand>
        <name>CTP</name>
        <dbReference type="ChEBI" id="CHEBI:37563"/>
    </ligand>
</feature>
<dbReference type="PANTHER" id="PTHR14359">
    <property type="entry name" value="HOMO-OLIGOMERIC FLAVIN CONTAINING CYS DECARBOXYLASE FAMILY"/>
    <property type="match status" value="1"/>
</dbReference>
<dbReference type="GO" id="GO:0004632">
    <property type="term" value="F:phosphopantothenate--cysteine ligase activity"/>
    <property type="evidence" value="ECO:0007669"/>
    <property type="project" value="UniProtKB-UniRule"/>
</dbReference>
<feature type="binding site" evidence="3">
    <location>
        <position position="393"/>
    </location>
    <ligand>
        <name>CTP</name>
        <dbReference type="ChEBI" id="CHEBI:37563"/>
    </ligand>
</feature>
<keyword evidence="1 3" id="KW-0210">Decarboxylase</keyword>
<geneLocation type="plasmid" evidence="8 10">
    <name>9</name>
</geneLocation>
<dbReference type="GO" id="GO:0010181">
    <property type="term" value="F:FMN binding"/>
    <property type="evidence" value="ECO:0007669"/>
    <property type="project" value="UniProtKB-UniRule"/>
</dbReference>
<keyword evidence="3" id="KW-0511">Multifunctional enzyme</keyword>
<accession>A0A0W0R5K4</accession>
<keyword evidence="2 3" id="KW-0456">Lyase</keyword>
<dbReference type="PATRIC" id="fig|45056.6.peg.995"/>
<evidence type="ECO:0000313" key="8">
    <source>
        <dbReference type="EMBL" id="VEH84898.1"/>
    </source>
</evidence>
<evidence type="ECO:0000256" key="4">
    <source>
        <dbReference type="RuleBase" id="RU364078"/>
    </source>
</evidence>
<keyword evidence="3 4" id="KW-0288">FMN</keyword>
<evidence type="ECO:0000313" key="9">
    <source>
        <dbReference type="Proteomes" id="UP000054859"/>
    </source>
</evidence>
<dbReference type="GO" id="GO:0046872">
    <property type="term" value="F:metal ion binding"/>
    <property type="evidence" value="ECO:0007669"/>
    <property type="project" value="UniProtKB-KW"/>
</dbReference>
<dbReference type="InterPro" id="IPR007085">
    <property type="entry name" value="DNA/pantothenate-metab_flavo_C"/>
</dbReference>
<dbReference type="Gene3D" id="3.40.50.1950">
    <property type="entry name" value="Flavin prenyltransferase-like"/>
    <property type="match status" value="1"/>
</dbReference>
<keyword evidence="8" id="KW-0614">Plasmid</keyword>
<comment type="function">
    <text evidence="3">Catalyzes two sequential steps in the biosynthesis of coenzyme A. In the first step cysteine is conjugated to 4'-phosphopantothenate to form 4-phosphopantothenoylcysteine. In the second step the latter compound is decarboxylated to form 4'-phosphopantotheine.</text>
</comment>
<comment type="cofactor">
    <cofactor evidence="3">
        <name>Mg(2+)</name>
        <dbReference type="ChEBI" id="CHEBI:18420"/>
    </cofactor>
</comment>
<comment type="catalytic activity">
    <reaction evidence="3 4">
        <text>N-[(R)-4-phosphopantothenoyl]-L-cysteine + H(+) = (R)-4'-phosphopantetheine + CO2</text>
        <dbReference type="Rhea" id="RHEA:16793"/>
        <dbReference type="ChEBI" id="CHEBI:15378"/>
        <dbReference type="ChEBI" id="CHEBI:16526"/>
        <dbReference type="ChEBI" id="CHEBI:59458"/>
        <dbReference type="ChEBI" id="CHEBI:61723"/>
        <dbReference type="EC" id="4.1.1.36"/>
    </reaction>
</comment>
<dbReference type="EMBL" id="LNKA01000001">
    <property type="protein sequence ID" value="KTC66302.1"/>
    <property type="molecule type" value="Genomic_DNA"/>
</dbReference>
<keyword evidence="3 4" id="KW-0436">Ligase</keyword>
<feature type="binding site" evidence="3">
    <location>
        <position position="375"/>
    </location>
    <ligand>
        <name>CTP</name>
        <dbReference type="ChEBI" id="CHEBI:37563"/>
    </ligand>
</feature>
<dbReference type="EMBL" id="LR134418">
    <property type="protein sequence ID" value="VEH84898.1"/>
    <property type="molecule type" value="Genomic_DNA"/>
</dbReference>
<dbReference type="InterPro" id="IPR003382">
    <property type="entry name" value="Flavoprotein"/>
</dbReference>
<keyword evidence="3" id="KW-0460">Magnesium</keyword>
<evidence type="ECO:0000313" key="7">
    <source>
        <dbReference type="EMBL" id="KTC66302.1"/>
    </source>
</evidence>
<keyword evidence="3" id="KW-0479">Metal-binding</keyword>
<evidence type="ECO:0000256" key="1">
    <source>
        <dbReference type="ARBA" id="ARBA00022793"/>
    </source>
</evidence>
<reference evidence="8 10" key="2">
    <citation type="submission" date="2018-12" db="EMBL/GenBank/DDBJ databases">
        <authorList>
            <consortium name="Pathogen Informatics"/>
        </authorList>
    </citation>
    <scope>NUCLEOTIDE SEQUENCE [LARGE SCALE GENOMIC DNA]</scope>
    <source>
        <strain evidence="8 10">NCTC12735</strain>
        <plasmid evidence="10">9</plasmid>
    </source>
</reference>
<evidence type="ECO:0000256" key="2">
    <source>
        <dbReference type="ARBA" id="ARBA00023239"/>
    </source>
</evidence>
<dbReference type="GO" id="GO:0015937">
    <property type="term" value="P:coenzyme A biosynthetic process"/>
    <property type="evidence" value="ECO:0007669"/>
    <property type="project" value="UniProtKB-UniRule"/>
</dbReference>
<dbReference type="GO" id="GO:0015941">
    <property type="term" value="P:pantothenate catabolic process"/>
    <property type="evidence" value="ECO:0007669"/>
    <property type="project" value="InterPro"/>
</dbReference>
<dbReference type="EC" id="6.3.2.5" evidence="3"/>
<comment type="pathway">
    <text evidence="3 4">Cofactor biosynthesis; coenzyme A biosynthesis; CoA from (R)-pantothenate: step 2/5.</text>
</comment>
<dbReference type="UniPathway" id="UPA00241">
    <property type="reaction ID" value="UER00353"/>
</dbReference>
<comment type="similarity">
    <text evidence="3 4">In the N-terminal section; belongs to the HFCD (homo-oligomeric flavin containing Cys decarboxylase) superfamily.</text>
</comment>
<dbReference type="Pfam" id="PF02441">
    <property type="entry name" value="Flavoprotein"/>
    <property type="match status" value="1"/>
</dbReference>
<dbReference type="SUPFAM" id="SSF52507">
    <property type="entry name" value="Homo-oligomeric flavin-containing Cys decarboxylases, HFCD"/>
    <property type="match status" value="1"/>
</dbReference>
<feature type="region of interest" description="Phosphopantothenate--cysteine ligase" evidence="3">
    <location>
        <begin position="243"/>
        <end position="450"/>
    </location>
</feature>
<reference evidence="7 9" key="1">
    <citation type="submission" date="2015-11" db="EMBL/GenBank/DDBJ databases">
        <title>Identification of large and diverse effector repertoires of 38 Legionella species.</title>
        <authorList>
            <person name="Burstein D."/>
            <person name="Amaro F."/>
            <person name="Zusman T."/>
            <person name="Lifshitz Z."/>
            <person name="Cohen O."/>
            <person name="Gilbert J.A."/>
            <person name="Pupko T."/>
            <person name="Shuman H.A."/>
            <person name="Segal G."/>
        </authorList>
    </citation>
    <scope>NUCLEOTIDE SEQUENCE [LARGE SCALE GENOMIC DNA]</scope>
    <source>
        <strain evidence="7 9">1762-AUS-E</strain>
    </source>
</reference>
<feature type="binding site" evidence="3">
    <location>
        <begin position="357"/>
        <end position="360"/>
    </location>
    <ligand>
        <name>CTP</name>
        <dbReference type="ChEBI" id="CHEBI:37563"/>
    </ligand>
</feature>
<feature type="active site" description="Proton donor" evidence="3">
    <location>
        <position position="211"/>
    </location>
</feature>
<keyword evidence="9" id="KW-1185">Reference proteome</keyword>
<dbReference type="AlphaFoldDB" id="A0A0W0R5K4"/>
<comment type="function">
    <text evidence="4">Catalyzes two steps in the biosynthesis of coenzyme A. In the first step cysteine is conjugated to 4'-phosphopantothenate to form 4-phosphopantothenoylcysteine, in the latter compound is decarboxylated to form 4'-phosphopantotheine.</text>
</comment>
<dbReference type="Proteomes" id="UP000281170">
    <property type="component" value="Plasmid 9"/>
</dbReference>
<comment type="similarity">
    <text evidence="3 4">In the C-terminal section; belongs to the PPC synthetase family.</text>
</comment>
<comment type="caution">
    <text evidence="3">Lacks conserved residue(s) required for the propagation of feature annotation.</text>
</comment>
<dbReference type="InterPro" id="IPR005252">
    <property type="entry name" value="CoaBC"/>
</dbReference>
<protein>
    <recommendedName>
        <fullName evidence="3">Coenzyme A biosynthesis bifunctional protein CoaBC</fullName>
    </recommendedName>
    <alternativeName>
        <fullName evidence="3">DNA/pantothenate metabolism flavoprotein</fullName>
    </alternativeName>
    <alternativeName>
        <fullName evidence="3">Phosphopantothenoylcysteine synthetase/decarboxylase</fullName>
        <shortName evidence="3">PPCS-PPCDC</shortName>
    </alternativeName>
    <domain>
        <recommendedName>
            <fullName evidence="3">Phosphopantothenoylcysteine decarboxylase</fullName>
            <shortName evidence="3">PPC decarboxylase</shortName>
            <shortName evidence="3">PPC-DC</shortName>
            <ecNumber evidence="3">4.1.1.36</ecNumber>
        </recommendedName>
        <alternativeName>
            <fullName evidence="3">CoaC</fullName>
        </alternativeName>
    </domain>
    <domain>
        <recommendedName>
            <fullName evidence="3">Phosphopantothenate--cysteine ligase</fullName>
            <ecNumber evidence="3">6.3.2.5</ecNumber>
        </recommendedName>
        <alternativeName>
            <fullName evidence="3">CoaB</fullName>
        </alternativeName>
        <alternativeName>
            <fullName evidence="3">Phosphopantothenoylcysteine synthetase</fullName>
            <shortName evidence="3">PPC synthetase</shortName>
            <shortName evidence="3">PPC-S</shortName>
        </alternativeName>
    </domain>
</protein>
<proteinExistence type="inferred from homology"/>
<dbReference type="Gene3D" id="3.40.50.10300">
    <property type="entry name" value="CoaB-like"/>
    <property type="match status" value="1"/>
</dbReference>
<dbReference type="HAMAP" id="MF_02225">
    <property type="entry name" value="CoaBC"/>
    <property type="match status" value="1"/>
</dbReference>
<comment type="catalytic activity">
    <reaction evidence="3 4">
        <text>(R)-4'-phosphopantothenate + L-cysteine + CTP = N-[(R)-4-phosphopantothenoyl]-L-cysteine + CMP + diphosphate + H(+)</text>
        <dbReference type="Rhea" id="RHEA:19397"/>
        <dbReference type="ChEBI" id="CHEBI:10986"/>
        <dbReference type="ChEBI" id="CHEBI:15378"/>
        <dbReference type="ChEBI" id="CHEBI:33019"/>
        <dbReference type="ChEBI" id="CHEBI:35235"/>
        <dbReference type="ChEBI" id="CHEBI:37563"/>
        <dbReference type="ChEBI" id="CHEBI:59458"/>
        <dbReference type="ChEBI" id="CHEBI:60377"/>
        <dbReference type="EC" id="6.3.2.5"/>
    </reaction>
</comment>
<comment type="pathway">
    <text evidence="3 4">Cofactor biosynthesis; coenzyme A biosynthesis; CoA from (R)-pantothenate: step 3/5.</text>
</comment>
<dbReference type="KEGG" id="ladl:NCTC12735_00518"/>
<evidence type="ECO:0000256" key="3">
    <source>
        <dbReference type="HAMAP-Rule" id="MF_02225"/>
    </source>
</evidence>
<dbReference type="InterPro" id="IPR036551">
    <property type="entry name" value="Flavin_trans-like"/>
</dbReference>
<keyword evidence="3 4" id="KW-0285">Flavoprotein</keyword>
<dbReference type="NCBIfam" id="TIGR00521">
    <property type="entry name" value="coaBC_dfp"/>
    <property type="match status" value="1"/>
</dbReference>
<evidence type="ECO:0000259" key="5">
    <source>
        <dbReference type="Pfam" id="PF02441"/>
    </source>
</evidence>
<name>A0A0W0R5K4_9GAMM</name>
<evidence type="ECO:0000313" key="10">
    <source>
        <dbReference type="Proteomes" id="UP000281170"/>
    </source>
</evidence>
<feature type="domain" description="DNA/pantothenate metabolism flavoprotein C-terminal" evidence="6">
    <location>
        <begin position="239"/>
        <end position="445"/>
    </location>
</feature>
<dbReference type="Pfam" id="PF04127">
    <property type="entry name" value="DFP"/>
    <property type="match status" value="1"/>
</dbReference>
<dbReference type="InterPro" id="IPR035929">
    <property type="entry name" value="CoaB-like_sf"/>
</dbReference>
<dbReference type="SUPFAM" id="SSF102645">
    <property type="entry name" value="CoaB-like"/>
    <property type="match status" value="1"/>
</dbReference>
<dbReference type="GO" id="GO:0071513">
    <property type="term" value="C:phosphopantothenoylcysteine decarboxylase complex"/>
    <property type="evidence" value="ECO:0007669"/>
    <property type="project" value="TreeGrafter"/>
</dbReference>
<dbReference type="GO" id="GO:0004633">
    <property type="term" value="F:phosphopantothenoylcysteine decarboxylase activity"/>
    <property type="evidence" value="ECO:0007669"/>
    <property type="project" value="UniProtKB-UniRule"/>
</dbReference>
<gene>
    <name evidence="3 8" type="primary">coaBC</name>
    <name evidence="7" type="ORF">Lade_0960</name>
    <name evidence="8" type="ORF">NCTC12735_00518</name>
</gene>
<comment type="cofactor">
    <cofactor evidence="3">
        <name>FMN</name>
        <dbReference type="ChEBI" id="CHEBI:58210"/>
    </cofactor>
    <text evidence="3">Binds 1 FMN per subunit.</text>
</comment>
<evidence type="ECO:0000259" key="6">
    <source>
        <dbReference type="Pfam" id="PF04127"/>
    </source>
</evidence>
<feature type="domain" description="Flavoprotein" evidence="5">
    <location>
        <begin position="59"/>
        <end position="226"/>
    </location>
</feature>